<dbReference type="Gene3D" id="3.30.10.20">
    <property type="match status" value="1"/>
</dbReference>
<feature type="compositionally biased region" description="Pro residues" evidence="1">
    <location>
        <begin position="8"/>
        <end position="23"/>
    </location>
</feature>
<evidence type="ECO:0000313" key="3">
    <source>
        <dbReference type="EMBL" id="GAA3694444.1"/>
    </source>
</evidence>
<proteinExistence type="predicted"/>
<evidence type="ECO:0000259" key="2">
    <source>
        <dbReference type="PROSITE" id="PS51178"/>
    </source>
</evidence>
<comment type="caution">
    <text evidence="3">The sequence shown here is derived from an EMBL/GenBank/DDBJ whole genome shotgun (WGS) entry which is preliminary data.</text>
</comment>
<dbReference type="EMBL" id="BAABDC010000001">
    <property type="protein sequence ID" value="GAA3694444.1"/>
    <property type="molecule type" value="Genomic_DNA"/>
</dbReference>
<dbReference type="InterPro" id="IPR005543">
    <property type="entry name" value="PASTA_dom"/>
</dbReference>
<protein>
    <recommendedName>
        <fullName evidence="2">PASTA domain-containing protein</fullName>
    </recommendedName>
</protein>
<name>A0ABP7CUP0_9MICO</name>
<dbReference type="PROSITE" id="PS51178">
    <property type="entry name" value="PASTA"/>
    <property type="match status" value="1"/>
</dbReference>
<feature type="region of interest" description="Disordered" evidence="1">
    <location>
        <begin position="1"/>
        <end position="43"/>
    </location>
</feature>
<dbReference type="RefSeq" id="WP_344942048.1">
    <property type="nucleotide sequence ID" value="NZ_BAABDC010000001.1"/>
</dbReference>
<keyword evidence="4" id="KW-1185">Reference proteome</keyword>
<gene>
    <name evidence="3" type="ORF">GCM10022399_08770</name>
</gene>
<sequence>MNEQGQPTPAPTEPTIQLPPPALGHPHAWAARAPQTQPQKRSRKHLIGYPVTALLALGIGAAGGGNADASAPTAASPTVVVTQTAPAPSPETVTQTVQATVTVAAPEKKPAAAADSGANQAAKPASKITVPDGVGMNYQDAQDLWRAAGLLVAPAEDATGANRLPVLDSNWVVLAQDLKAGSKVAADSMITATVKKYTDG</sequence>
<accession>A0ABP7CUP0</accession>
<dbReference type="CDD" id="cd06577">
    <property type="entry name" value="PASTA_pknB"/>
    <property type="match status" value="1"/>
</dbReference>
<dbReference type="Pfam" id="PF03793">
    <property type="entry name" value="PASTA"/>
    <property type="match status" value="1"/>
</dbReference>
<organism evidence="3 4">
    <name type="scientific">Terrabacter ginsenosidimutans</name>
    <dbReference type="NCBI Taxonomy" id="490575"/>
    <lineage>
        <taxon>Bacteria</taxon>
        <taxon>Bacillati</taxon>
        <taxon>Actinomycetota</taxon>
        <taxon>Actinomycetes</taxon>
        <taxon>Micrococcales</taxon>
        <taxon>Intrasporangiaceae</taxon>
        <taxon>Terrabacter</taxon>
    </lineage>
</organism>
<dbReference type="Proteomes" id="UP001501468">
    <property type="component" value="Unassembled WGS sequence"/>
</dbReference>
<reference evidence="4" key="1">
    <citation type="journal article" date="2019" name="Int. J. Syst. Evol. Microbiol.">
        <title>The Global Catalogue of Microorganisms (GCM) 10K type strain sequencing project: providing services to taxonomists for standard genome sequencing and annotation.</title>
        <authorList>
            <consortium name="The Broad Institute Genomics Platform"/>
            <consortium name="The Broad Institute Genome Sequencing Center for Infectious Disease"/>
            <person name="Wu L."/>
            <person name="Ma J."/>
        </authorList>
    </citation>
    <scope>NUCLEOTIDE SEQUENCE [LARGE SCALE GENOMIC DNA]</scope>
    <source>
        <strain evidence="4">JCM 17125</strain>
    </source>
</reference>
<evidence type="ECO:0000256" key="1">
    <source>
        <dbReference type="SAM" id="MobiDB-lite"/>
    </source>
</evidence>
<evidence type="ECO:0000313" key="4">
    <source>
        <dbReference type="Proteomes" id="UP001501468"/>
    </source>
</evidence>
<feature type="domain" description="PASTA" evidence="2">
    <location>
        <begin position="124"/>
        <end position="196"/>
    </location>
</feature>